<dbReference type="EMBL" id="JACGWK010000015">
    <property type="protein sequence ID" value="KAL0314200.1"/>
    <property type="molecule type" value="Genomic_DNA"/>
</dbReference>
<accession>A0AAW2L7D3</accession>
<reference evidence="1" key="1">
    <citation type="submission" date="2020-06" db="EMBL/GenBank/DDBJ databases">
        <authorList>
            <person name="Li T."/>
            <person name="Hu X."/>
            <person name="Zhang T."/>
            <person name="Song X."/>
            <person name="Zhang H."/>
            <person name="Dai N."/>
            <person name="Sheng W."/>
            <person name="Hou X."/>
            <person name="Wei L."/>
        </authorList>
    </citation>
    <scope>NUCLEOTIDE SEQUENCE</scope>
    <source>
        <strain evidence="1">G01</strain>
        <tissue evidence="1">Leaf</tissue>
    </source>
</reference>
<organism evidence="1">
    <name type="scientific">Sesamum angustifolium</name>
    <dbReference type="NCBI Taxonomy" id="2727405"/>
    <lineage>
        <taxon>Eukaryota</taxon>
        <taxon>Viridiplantae</taxon>
        <taxon>Streptophyta</taxon>
        <taxon>Embryophyta</taxon>
        <taxon>Tracheophyta</taxon>
        <taxon>Spermatophyta</taxon>
        <taxon>Magnoliopsida</taxon>
        <taxon>eudicotyledons</taxon>
        <taxon>Gunneridae</taxon>
        <taxon>Pentapetalae</taxon>
        <taxon>asterids</taxon>
        <taxon>lamiids</taxon>
        <taxon>Lamiales</taxon>
        <taxon>Pedaliaceae</taxon>
        <taxon>Sesamum</taxon>
    </lineage>
</organism>
<dbReference type="AlphaFoldDB" id="A0AAW2L7D3"/>
<name>A0AAW2L7D3_9LAMI</name>
<proteinExistence type="predicted"/>
<gene>
    <name evidence="1" type="ORF">Sangu_2264400</name>
</gene>
<protein>
    <submittedName>
        <fullName evidence="1">Uncharacterized protein</fullName>
    </submittedName>
</protein>
<sequence>MSSFFPESLPRFAFDNFKAFTQLTCTSLPGEGISEFCSIFPQFLEDSSFKSSHNMSIFSSSSSWSRDARKLNFSSSSTCLPLDFSGLWWWEVGEGECRQRGGDSINRGGGIGGGGREAEVFFCSGHKFVFLAFVIKRWEGYGGGWGGRYGC</sequence>
<comment type="caution">
    <text evidence="1">The sequence shown here is derived from an EMBL/GenBank/DDBJ whole genome shotgun (WGS) entry which is preliminary data.</text>
</comment>
<evidence type="ECO:0000313" key="1">
    <source>
        <dbReference type="EMBL" id="KAL0314200.1"/>
    </source>
</evidence>
<reference evidence="1" key="2">
    <citation type="journal article" date="2024" name="Plant">
        <title>Genomic evolution and insights into agronomic trait innovations of Sesamum species.</title>
        <authorList>
            <person name="Miao H."/>
            <person name="Wang L."/>
            <person name="Qu L."/>
            <person name="Liu H."/>
            <person name="Sun Y."/>
            <person name="Le M."/>
            <person name="Wang Q."/>
            <person name="Wei S."/>
            <person name="Zheng Y."/>
            <person name="Lin W."/>
            <person name="Duan Y."/>
            <person name="Cao H."/>
            <person name="Xiong S."/>
            <person name="Wang X."/>
            <person name="Wei L."/>
            <person name="Li C."/>
            <person name="Ma Q."/>
            <person name="Ju M."/>
            <person name="Zhao R."/>
            <person name="Li G."/>
            <person name="Mu C."/>
            <person name="Tian Q."/>
            <person name="Mei H."/>
            <person name="Zhang T."/>
            <person name="Gao T."/>
            <person name="Zhang H."/>
        </authorList>
    </citation>
    <scope>NUCLEOTIDE SEQUENCE</scope>
    <source>
        <strain evidence="1">G01</strain>
    </source>
</reference>